<keyword evidence="1" id="KW-1133">Transmembrane helix</keyword>
<evidence type="ECO:0000256" key="1">
    <source>
        <dbReference type="SAM" id="Phobius"/>
    </source>
</evidence>
<evidence type="ECO:0000313" key="4">
    <source>
        <dbReference type="Proteomes" id="UP000287756"/>
    </source>
</evidence>
<dbReference type="EMBL" id="CP026118">
    <property type="protein sequence ID" value="QAS53041.1"/>
    <property type="molecule type" value="Genomic_DNA"/>
</dbReference>
<dbReference type="AlphaFoldDB" id="A0A410ME91"/>
<dbReference type="KEGG" id="hli:HLI_13005"/>
<keyword evidence="1" id="KW-0812">Transmembrane</keyword>
<dbReference type="RefSeq" id="WP_128525319.1">
    <property type="nucleotide sequence ID" value="NZ_CP026118.1"/>
</dbReference>
<sequence>MYSSNEDKEQLREILEQQEYQAYEQDSSRFTDRLLDVIADWLMEAFNTFFPNWEVTESNVHGLIYFIGFFGLGLLIFFLVKLSGNLSGEKERRGQGTFASSVSLEWSTDKHWREADELAAHGNLTEAARHVFLGMLLAFDEKGWVDTKAWKTNGDYHRELAGVQQEMGDAFGKLALTFDQITYGNRTMDESEYEQFRQKAFTWLDEEGGYD</sequence>
<dbReference type="Proteomes" id="UP000287756">
    <property type="component" value="Chromosome"/>
</dbReference>
<name>A0A410ME91_9BACI</name>
<protein>
    <recommendedName>
        <fullName evidence="2">Protein-glutamine gamma-glutamyltransferase-like C-terminal domain-containing protein</fullName>
    </recommendedName>
</protein>
<gene>
    <name evidence="3" type="ORF">HLI_13005</name>
</gene>
<dbReference type="OrthoDB" id="2435598at2"/>
<dbReference type="Pfam" id="PF13559">
    <property type="entry name" value="DUF4129"/>
    <property type="match status" value="1"/>
</dbReference>
<evidence type="ECO:0000313" key="3">
    <source>
        <dbReference type="EMBL" id="QAS53041.1"/>
    </source>
</evidence>
<feature type="domain" description="Protein-glutamine gamma-glutamyltransferase-like C-terminal" evidence="2">
    <location>
        <begin position="133"/>
        <end position="198"/>
    </location>
</feature>
<proteinExistence type="predicted"/>
<dbReference type="InterPro" id="IPR025403">
    <property type="entry name" value="TgpA-like_C"/>
</dbReference>
<evidence type="ECO:0000259" key="2">
    <source>
        <dbReference type="Pfam" id="PF13559"/>
    </source>
</evidence>
<keyword evidence="1" id="KW-0472">Membrane</keyword>
<accession>A0A410ME91</accession>
<feature type="transmembrane region" description="Helical" evidence="1">
    <location>
        <begin position="63"/>
        <end position="83"/>
    </location>
</feature>
<reference evidence="3 4" key="1">
    <citation type="submission" date="2018-01" db="EMBL/GenBank/DDBJ databases">
        <title>The whole genome sequencing and assembly of Halobacillus litoralis ERB031 strain.</title>
        <authorList>
            <person name="Lee S.-J."/>
            <person name="Park M.-K."/>
            <person name="Kim J.-Y."/>
            <person name="Lee Y.-J."/>
            <person name="Yi H."/>
            <person name="Bahn Y.-S."/>
            <person name="Kim J.F."/>
            <person name="Lee D.-W."/>
        </authorList>
    </citation>
    <scope>NUCLEOTIDE SEQUENCE [LARGE SCALE GENOMIC DNA]</scope>
    <source>
        <strain evidence="3 4">ERB 031</strain>
    </source>
</reference>
<organism evidence="3 4">
    <name type="scientific">Halobacillus litoralis</name>
    <dbReference type="NCBI Taxonomy" id="45668"/>
    <lineage>
        <taxon>Bacteria</taxon>
        <taxon>Bacillati</taxon>
        <taxon>Bacillota</taxon>
        <taxon>Bacilli</taxon>
        <taxon>Bacillales</taxon>
        <taxon>Bacillaceae</taxon>
        <taxon>Halobacillus</taxon>
    </lineage>
</organism>